<dbReference type="GO" id="GO:0004177">
    <property type="term" value="F:aminopeptidase activity"/>
    <property type="evidence" value="ECO:0007669"/>
    <property type="project" value="UniProtKB-KW"/>
</dbReference>
<evidence type="ECO:0000313" key="3">
    <source>
        <dbReference type="Proteomes" id="UP001235712"/>
    </source>
</evidence>
<dbReference type="InterPro" id="IPR050266">
    <property type="entry name" value="AB_hydrolase_sf"/>
</dbReference>
<sequence>MSTASLSTHDFTADGVRLTYHRAGRGPVCVAHPGGPGLDWSYLRSAELEQHYTVIYPEPVGTGRSGRPDDPAGYRLETYVRFLAALVEHLGEPKVFLLGHSYGGFVVQTYALARPERVAGLILYSTSPYAGPEFWQAAAAGVGAYPQRHPGIAEAEAAPAAFRRAQAADDDESISREFAAASPIYFADFWSRQAEFEPFRAGIRMYREPAVAPDPGVFDVRSRLGEIHAPTVVIVGAQDFIAGPAWGAPLGAGIPGAQTVTLEQAGHFAHVEQPADFARAVALIR</sequence>
<evidence type="ECO:0000313" key="2">
    <source>
        <dbReference type="EMBL" id="MDP9829529.1"/>
    </source>
</evidence>
<proteinExistence type="predicted"/>
<dbReference type="Pfam" id="PF00561">
    <property type="entry name" value="Abhydrolase_1"/>
    <property type="match status" value="1"/>
</dbReference>
<dbReference type="InterPro" id="IPR029058">
    <property type="entry name" value="AB_hydrolase_fold"/>
</dbReference>
<protein>
    <submittedName>
        <fullName evidence="2">Proline iminopeptidase</fullName>
        <ecNumber evidence="2">3.4.11.5</ecNumber>
    </submittedName>
</protein>
<name>A0ABT9PAT8_9ACTN</name>
<dbReference type="PANTHER" id="PTHR43798:SF33">
    <property type="entry name" value="HYDROLASE, PUTATIVE (AFU_ORTHOLOGUE AFUA_2G14860)-RELATED"/>
    <property type="match status" value="1"/>
</dbReference>
<keyword evidence="2" id="KW-0378">Hydrolase</keyword>
<accession>A0ABT9PAT8</accession>
<gene>
    <name evidence="2" type="ORF">J2S57_005278</name>
</gene>
<keyword evidence="2" id="KW-0645">Protease</keyword>
<reference evidence="2 3" key="1">
    <citation type="submission" date="2023-07" db="EMBL/GenBank/DDBJ databases">
        <title>Sequencing the genomes of 1000 actinobacteria strains.</title>
        <authorList>
            <person name="Klenk H.-P."/>
        </authorList>
    </citation>
    <scope>NUCLEOTIDE SEQUENCE [LARGE SCALE GENOMIC DNA]</scope>
    <source>
        <strain evidence="2 3">DSM 44388</strain>
    </source>
</reference>
<dbReference type="EC" id="3.4.11.5" evidence="2"/>
<dbReference type="EMBL" id="JAUSQZ010000001">
    <property type="protein sequence ID" value="MDP9829529.1"/>
    <property type="molecule type" value="Genomic_DNA"/>
</dbReference>
<dbReference type="InterPro" id="IPR000639">
    <property type="entry name" value="Epox_hydrolase-like"/>
</dbReference>
<evidence type="ECO:0000259" key="1">
    <source>
        <dbReference type="Pfam" id="PF00561"/>
    </source>
</evidence>
<dbReference type="PANTHER" id="PTHR43798">
    <property type="entry name" value="MONOACYLGLYCEROL LIPASE"/>
    <property type="match status" value="1"/>
</dbReference>
<comment type="caution">
    <text evidence="2">The sequence shown here is derived from an EMBL/GenBank/DDBJ whole genome shotgun (WGS) entry which is preliminary data.</text>
</comment>
<organism evidence="2 3">
    <name type="scientific">Kineosporia succinea</name>
    <dbReference type="NCBI Taxonomy" id="84632"/>
    <lineage>
        <taxon>Bacteria</taxon>
        <taxon>Bacillati</taxon>
        <taxon>Actinomycetota</taxon>
        <taxon>Actinomycetes</taxon>
        <taxon>Kineosporiales</taxon>
        <taxon>Kineosporiaceae</taxon>
        <taxon>Kineosporia</taxon>
    </lineage>
</organism>
<dbReference type="RefSeq" id="WP_307247787.1">
    <property type="nucleotide sequence ID" value="NZ_JAUSQZ010000001.1"/>
</dbReference>
<dbReference type="Proteomes" id="UP001235712">
    <property type="component" value="Unassembled WGS sequence"/>
</dbReference>
<feature type="domain" description="AB hydrolase-1" evidence="1">
    <location>
        <begin position="32"/>
        <end position="273"/>
    </location>
</feature>
<keyword evidence="3" id="KW-1185">Reference proteome</keyword>
<dbReference type="PRINTS" id="PR00412">
    <property type="entry name" value="EPOXHYDRLASE"/>
</dbReference>
<keyword evidence="2" id="KW-0031">Aminopeptidase</keyword>
<dbReference type="PRINTS" id="PR00111">
    <property type="entry name" value="ABHYDROLASE"/>
</dbReference>
<dbReference type="InterPro" id="IPR000073">
    <property type="entry name" value="AB_hydrolase_1"/>
</dbReference>
<dbReference type="Gene3D" id="3.40.50.1820">
    <property type="entry name" value="alpha/beta hydrolase"/>
    <property type="match status" value="1"/>
</dbReference>
<dbReference type="SUPFAM" id="SSF53474">
    <property type="entry name" value="alpha/beta-Hydrolases"/>
    <property type="match status" value="1"/>
</dbReference>